<organism evidence="1 2">
    <name type="scientific">Microcystis aeruginosa Ma_QC_C_20070703_M131</name>
    <dbReference type="NCBI Taxonomy" id="2486263"/>
    <lineage>
        <taxon>Bacteria</taxon>
        <taxon>Bacillati</taxon>
        <taxon>Cyanobacteriota</taxon>
        <taxon>Cyanophyceae</taxon>
        <taxon>Oscillatoriophycideae</taxon>
        <taxon>Chroococcales</taxon>
        <taxon>Microcystaceae</taxon>
        <taxon>Microcystis</taxon>
    </lineage>
</organism>
<sequence length="79" mass="9307">MGFEELCPIIPVCWPKNRAFGQRKSFYRIRVTRGSVAKSKEILKIPLSQGEADRDRIVKSFFSRKLRGSDNYEPDHRHR</sequence>
<gene>
    <name evidence="1" type="ORF">EWV85_24055</name>
</gene>
<evidence type="ECO:0000313" key="1">
    <source>
        <dbReference type="EMBL" id="TRT42829.1"/>
    </source>
</evidence>
<accession>A0A551X2G2</accession>
<name>A0A551X2G2_MICAE</name>
<dbReference type="Proteomes" id="UP000316443">
    <property type="component" value="Unassembled WGS sequence"/>
</dbReference>
<protein>
    <submittedName>
        <fullName evidence="1">Uncharacterized protein</fullName>
    </submittedName>
</protein>
<proteinExistence type="predicted"/>
<comment type="caution">
    <text evidence="1">The sequence shown here is derived from an EMBL/GenBank/DDBJ whole genome shotgun (WGS) entry which is preliminary data.</text>
</comment>
<reference evidence="1 2" key="1">
    <citation type="submission" date="2019-01" db="EMBL/GenBank/DDBJ databases">
        <title>Coherence of Microcystis species and biogeography revealed through population genomics.</title>
        <authorList>
            <person name="Perez-Carrascal O.M."/>
            <person name="Terrat Y."/>
            <person name="Giani A."/>
            <person name="Fortin N."/>
            <person name="Tromas N."/>
            <person name="Shapiro B.J."/>
        </authorList>
    </citation>
    <scope>NUCLEOTIDE SEQUENCE [LARGE SCALE GENOMIC DNA]</scope>
    <source>
        <strain evidence="1">Ma_QC_C_20070703_M131</strain>
    </source>
</reference>
<dbReference type="AlphaFoldDB" id="A0A551X2G2"/>
<dbReference type="EMBL" id="SFCA01000266">
    <property type="protein sequence ID" value="TRT42829.1"/>
    <property type="molecule type" value="Genomic_DNA"/>
</dbReference>
<evidence type="ECO:0000313" key="2">
    <source>
        <dbReference type="Proteomes" id="UP000316443"/>
    </source>
</evidence>